<accession>A0A371AXL9</accession>
<dbReference type="AlphaFoldDB" id="A0A371AXL9"/>
<dbReference type="RefSeq" id="WP_115481254.1">
    <property type="nucleotide sequence ID" value="NZ_QRCT01000014.1"/>
</dbReference>
<dbReference type="OrthoDB" id="2615111at2"/>
<sequence>MMEELKNISITGRIGYGIMCLEEYLLTKYPNKDWSFILEKYWQITSLELWDIWMDEVIEIIPEYLFEFDDYESSDFEHLSYENYLKLKEIYKGVGDDANIILKKVYDLANSHAYSSIVGEGKESLEVLDDVIKYLVNNEVILPNIEKVKKFTIDKNNGWGVSYNGKILSKILK</sequence>
<gene>
    <name evidence="1" type="ORF">DWV06_05905</name>
</gene>
<evidence type="ECO:0000313" key="1">
    <source>
        <dbReference type="EMBL" id="RDU24230.1"/>
    </source>
</evidence>
<proteinExistence type="predicted"/>
<name>A0A371AXL9_9FIRM</name>
<keyword evidence="2" id="KW-1185">Reference proteome</keyword>
<organism evidence="1 2">
    <name type="scientific">Anaerosacchariphilus polymeriproducens</name>
    <dbReference type="NCBI Taxonomy" id="1812858"/>
    <lineage>
        <taxon>Bacteria</taxon>
        <taxon>Bacillati</taxon>
        <taxon>Bacillota</taxon>
        <taxon>Clostridia</taxon>
        <taxon>Lachnospirales</taxon>
        <taxon>Lachnospiraceae</taxon>
        <taxon>Anaerosacchariphilus</taxon>
    </lineage>
</organism>
<protein>
    <submittedName>
        <fullName evidence="1">Uncharacterized protein</fullName>
    </submittedName>
</protein>
<comment type="caution">
    <text evidence="1">The sequence shown here is derived from an EMBL/GenBank/DDBJ whole genome shotgun (WGS) entry which is preliminary data.</text>
</comment>
<dbReference type="Proteomes" id="UP000255036">
    <property type="component" value="Unassembled WGS sequence"/>
</dbReference>
<reference evidence="1 2" key="1">
    <citation type="submission" date="2018-07" db="EMBL/GenBank/DDBJ databases">
        <title>Anaerosacharophilus polymeroproducens gen. nov. sp. nov., an anaerobic bacterium isolated from salt field.</title>
        <authorList>
            <person name="Kim W."/>
            <person name="Yang S.-H."/>
            <person name="Oh J."/>
            <person name="Lee J.-H."/>
            <person name="Kwon K.K."/>
        </authorList>
    </citation>
    <scope>NUCLEOTIDE SEQUENCE [LARGE SCALE GENOMIC DNA]</scope>
    <source>
        <strain evidence="1 2">MCWD5</strain>
    </source>
</reference>
<dbReference type="EMBL" id="QRCT01000014">
    <property type="protein sequence ID" value="RDU24230.1"/>
    <property type="molecule type" value="Genomic_DNA"/>
</dbReference>
<evidence type="ECO:0000313" key="2">
    <source>
        <dbReference type="Proteomes" id="UP000255036"/>
    </source>
</evidence>